<dbReference type="Pfam" id="PF06912">
    <property type="entry name" value="DUF1275"/>
    <property type="match status" value="1"/>
</dbReference>
<keyword evidence="1" id="KW-0472">Membrane</keyword>
<evidence type="ECO:0000313" key="2">
    <source>
        <dbReference type="EMBL" id="ABD24519.1"/>
    </source>
</evidence>
<protein>
    <recommendedName>
        <fullName evidence="4">DUF1275 domain-containing protein</fullName>
    </recommendedName>
</protein>
<keyword evidence="1" id="KW-0812">Transmembrane</keyword>
<dbReference type="PANTHER" id="PTHR37314">
    <property type="entry name" value="SLR0142 PROTEIN"/>
    <property type="match status" value="1"/>
</dbReference>
<dbReference type="EMBL" id="CP000248">
    <property type="protein sequence ID" value="ABD24519.1"/>
    <property type="molecule type" value="Genomic_DNA"/>
</dbReference>
<organism evidence="2 3">
    <name type="scientific">Novosphingobium aromaticivorans (strain ATCC 700278 / DSM 12444 / CCUG 56034 / CIP 105152 / NBRC 16084 / F199)</name>
    <dbReference type="NCBI Taxonomy" id="279238"/>
    <lineage>
        <taxon>Bacteria</taxon>
        <taxon>Pseudomonadati</taxon>
        <taxon>Pseudomonadota</taxon>
        <taxon>Alphaproteobacteria</taxon>
        <taxon>Sphingomonadales</taxon>
        <taxon>Sphingomonadaceae</taxon>
        <taxon>Novosphingobium</taxon>
    </lineage>
</organism>
<dbReference type="HOGENOM" id="CLU_090911_2_0_5"/>
<feature type="transmembrane region" description="Helical" evidence="1">
    <location>
        <begin position="164"/>
        <end position="182"/>
    </location>
</feature>
<keyword evidence="3" id="KW-1185">Reference proteome</keyword>
<dbReference type="RefSeq" id="WP_011443733.1">
    <property type="nucleotide sequence ID" value="NC_007794.1"/>
</dbReference>
<dbReference type="PANTHER" id="PTHR37314:SF4">
    <property type="entry name" value="UPF0700 TRANSMEMBRANE PROTEIN YOAK"/>
    <property type="match status" value="1"/>
</dbReference>
<evidence type="ECO:0008006" key="4">
    <source>
        <dbReference type="Google" id="ProtNLM"/>
    </source>
</evidence>
<sequence length="212" mass="21783">MIHYDRNRRRFAIALAAMAGFVDAVGFLSADGYFVSFMSGNTTRLGVALGTGPSTALMPLVLIAGFVGGVALGALVSRRAGTFRKPAVVALVTTLLLAAATGRALGLPAVMLCGLVMAMGALNNTFQRGGEVAVGLTYMTGALVKLGQGLAAHLAGERATGWTSWAQLWSGLLAGAVLGAFLQDRLPQGCLWIAAAWSALMAGIAFRLPAES</sequence>
<feature type="transmembrane region" description="Helical" evidence="1">
    <location>
        <begin position="56"/>
        <end position="76"/>
    </location>
</feature>
<evidence type="ECO:0000313" key="3">
    <source>
        <dbReference type="Proteomes" id="UP000009134"/>
    </source>
</evidence>
<feature type="transmembrane region" description="Helical" evidence="1">
    <location>
        <begin position="12"/>
        <end position="36"/>
    </location>
</feature>
<feature type="transmembrane region" description="Helical" evidence="1">
    <location>
        <begin position="88"/>
        <end position="118"/>
    </location>
</feature>
<dbReference type="eggNOG" id="COG3619">
    <property type="taxonomic scope" value="Bacteria"/>
</dbReference>
<keyword evidence="1" id="KW-1133">Transmembrane helix</keyword>
<reference evidence="3" key="1">
    <citation type="submission" date="2006-01" db="EMBL/GenBank/DDBJ databases">
        <title>Complete sequence of Novosphingobium aromaticivorans DSM 12444.</title>
        <authorList>
            <consortium name="US DOE Joint Genome Institute"/>
            <person name="Copeland A."/>
            <person name="Lucas S."/>
            <person name="Lapidus A."/>
            <person name="Barry K."/>
            <person name="Detter J.C."/>
            <person name="Glavina T."/>
            <person name="Hammon N."/>
            <person name="Israni S."/>
            <person name="Pitluck S."/>
            <person name="Chain P."/>
            <person name="Malfatti S."/>
            <person name="Shin M."/>
            <person name="Vergez L."/>
            <person name="Schmutz J."/>
            <person name="Larimer F."/>
            <person name="Land M."/>
            <person name="Kyrpides N."/>
            <person name="Ivanova N."/>
            <person name="Fredrickson J."/>
            <person name="Balkwill D."/>
            <person name="Romine M.F."/>
            <person name="Richardson P."/>
        </authorList>
    </citation>
    <scope>NUCLEOTIDE SEQUENCE [LARGE SCALE GENOMIC DNA]</scope>
    <source>
        <strain evidence="3">ATCC 700278 / DSM 12444 / CCUG 56034 / CIP 105152 / NBRC 16084 / F199</strain>
    </source>
</reference>
<dbReference type="KEGG" id="nar:Saro_0070"/>
<proteinExistence type="predicted"/>
<evidence type="ECO:0000256" key="1">
    <source>
        <dbReference type="SAM" id="Phobius"/>
    </source>
</evidence>
<gene>
    <name evidence="2" type="ordered locus">Saro_0070</name>
</gene>
<dbReference type="Proteomes" id="UP000009134">
    <property type="component" value="Chromosome"/>
</dbReference>
<feature type="transmembrane region" description="Helical" evidence="1">
    <location>
        <begin position="189"/>
        <end position="208"/>
    </location>
</feature>
<name>Q2GCA4_NOVAD</name>
<dbReference type="STRING" id="279238.Saro_0070"/>
<dbReference type="InterPro" id="IPR010699">
    <property type="entry name" value="DUF1275"/>
</dbReference>
<dbReference type="AlphaFoldDB" id="Q2GCA4"/>
<accession>Q2GCA4</accession>